<dbReference type="GO" id="GO:0008131">
    <property type="term" value="F:primary methylamine oxidase activity"/>
    <property type="evidence" value="ECO:0007669"/>
    <property type="project" value="InterPro"/>
</dbReference>
<dbReference type="GO" id="GO:0005507">
    <property type="term" value="F:copper ion binding"/>
    <property type="evidence" value="ECO:0007669"/>
    <property type="project" value="InterPro"/>
</dbReference>
<evidence type="ECO:0000256" key="4">
    <source>
        <dbReference type="ARBA" id="ARBA00023002"/>
    </source>
</evidence>
<sequence length="183" mass="20961">MKFFFSLFWMDPLPDLPTYLKVVCGCFTVGWYGQSVNDGRIVKVMCYYLDGTVNPYMRPMEGITVTVDLDKMEIVGFMDRIAVPMPKANGTDYRGSQQTPPLGPGLKGITAVQPDGPSFNLDGHFVRWANWEFHLGFDVRAGPITSLASILDLEQETFRRVLHRGYMSELFVPYMDLTEEWYY</sequence>
<keyword evidence="4 6" id="KW-0560">Oxidoreductase</keyword>
<dbReference type="GO" id="GO:0048038">
    <property type="term" value="F:quinone binding"/>
    <property type="evidence" value="ECO:0007669"/>
    <property type="project" value="InterPro"/>
</dbReference>
<dbReference type="Pfam" id="PF01179">
    <property type="entry name" value="Cu_amine_oxid"/>
    <property type="match status" value="1"/>
</dbReference>
<evidence type="ECO:0000313" key="10">
    <source>
        <dbReference type="Proteomes" id="UP000233551"/>
    </source>
</evidence>
<dbReference type="SUPFAM" id="SSF49998">
    <property type="entry name" value="Amine oxidase catalytic domain"/>
    <property type="match status" value="1"/>
</dbReference>
<dbReference type="PANTHER" id="PTHR10638">
    <property type="entry name" value="COPPER AMINE OXIDASE"/>
    <property type="match status" value="1"/>
</dbReference>
<evidence type="ECO:0000256" key="3">
    <source>
        <dbReference type="ARBA" id="ARBA00022772"/>
    </source>
</evidence>
<keyword evidence="3 6" id="KW-0801">TPQ</keyword>
<keyword evidence="2 6" id="KW-0479">Metal-binding</keyword>
<proteinExistence type="inferred from homology"/>
<comment type="cofactor">
    <cofactor evidence="6">
        <name>Cu cation</name>
        <dbReference type="ChEBI" id="CHEBI:23378"/>
    </cofactor>
    <text evidence="6">Contains 1 topaquinone per subunit.</text>
</comment>
<protein>
    <recommendedName>
        <fullName evidence="6">Amine oxidase</fullName>
        <ecNumber evidence="6">1.4.3.-</ecNumber>
    </recommendedName>
</protein>
<dbReference type="EMBL" id="PGOL01001313">
    <property type="protein sequence ID" value="PKI59237.1"/>
    <property type="molecule type" value="Genomic_DNA"/>
</dbReference>
<evidence type="ECO:0000313" key="9">
    <source>
        <dbReference type="EMBL" id="PKI59237.1"/>
    </source>
</evidence>
<comment type="similarity">
    <text evidence="1 6">Belongs to the copper/topaquinone oxidase family.</text>
</comment>
<dbReference type="EC" id="1.4.3.-" evidence="6"/>
<dbReference type="Gene3D" id="2.70.98.20">
    <property type="entry name" value="Copper amine oxidase, catalytic domain"/>
    <property type="match status" value="1"/>
</dbReference>
<feature type="domain" description="Copper amine oxidase catalytic" evidence="7">
    <location>
        <begin position="110"/>
        <end position="182"/>
    </location>
</feature>
<dbReference type="Pfam" id="PF02728">
    <property type="entry name" value="Cu_amine_oxidN3"/>
    <property type="match status" value="1"/>
</dbReference>
<evidence type="ECO:0000259" key="7">
    <source>
        <dbReference type="Pfam" id="PF01179"/>
    </source>
</evidence>
<dbReference type="Gene3D" id="3.10.450.40">
    <property type="match status" value="1"/>
</dbReference>
<dbReference type="GO" id="GO:0009753">
    <property type="term" value="P:response to jasmonic acid"/>
    <property type="evidence" value="ECO:0007669"/>
    <property type="project" value="UniProtKB-ARBA"/>
</dbReference>
<dbReference type="InterPro" id="IPR015798">
    <property type="entry name" value="Cu_amine_oxidase_C"/>
</dbReference>
<comment type="caution">
    <text evidence="9">The sequence shown here is derived from an EMBL/GenBank/DDBJ whole genome shotgun (WGS) entry which is preliminary data.</text>
</comment>
<feature type="domain" description="Copper amine oxidase N3-terminal" evidence="8">
    <location>
        <begin position="21"/>
        <end position="81"/>
    </location>
</feature>
<dbReference type="InterPro" id="IPR016182">
    <property type="entry name" value="Cu_amine_oxidase_N-reg"/>
</dbReference>
<evidence type="ECO:0000256" key="1">
    <source>
        <dbReference type="ARBA" id="ARBA00007983"/>
    </source>
</evidence>
<dbReference type="Proteomes" id="UP000233551">
    <property type="component" value="Unassembled WGS sequence"/>
</dbReference>
<dbReference type="GO" id="GO:0009308">
    <property type="term" value="P:amine metabolic process"/>
    <property type="evidence" value="ECO:0007669"/>
    <property type="project" value="UniProtKB-UniRule"/>
</dbReference>
<evidence type="ECO:0000256" key="6">
    <source>
        <dbReference type="RuleBase" id="RU000672"/>
    </source>
</evidence>
<dbReference type="AlphaFoldDB" id="A0A2I0JSE4"/>
<keyword evidence="5 6" id="KW-0186">Copper</keyword>
<dbReference type="PANTHER" id="PTHR10638:SF71">
    <property type="entry name" value="AMINE OXIDASE"/>
    <property type="match status" value="1"/>
</dbReference>
<evidence type="ECO:0000259" key="8">
    <source>
        <dbReference type="Pfam" id="PF02728"/>
    </source>
</evidence>
<dbReference type="SUPFAM" id="SSF54416">
    <property type="entry name" value="Amine oxidase N-terminal region"/>
    <property type="match status" value="1"/>
</dbReference>
<evidence type="ECO:0000256" key="2">
    <source>
        <dbReference type="ARBA" id="ARBA00022723"/>
    </source>
</evidence>
<dbReference type="InterPro" id="IPR000269">
    <property type="entry name" value="Cu_amine_oxidase"/>
</dbReference>
<gene>
    <name evidence="9" type="ORF">CRG98_020400</name>
</gene>
<dbReference type="InterPro" id="IPR036460">
    <property type="entry name" value="Cu_amine_oxidase_C_sf"/>
</dbReference>
<reference evidence="9 10" key="1">
    <citation type="submission" date="2017-11" db="EMBL/GenBank/DDBJ databases">
        <title>De-novo sequencing of pomegranate (Punica granatum L.) genome.</title>
        <authorList>
            <person name="Akparov Z."/>
            <person name="Amiraslanov A."/>
            <person name="Hajiyeva S."/>
            <person name="Abbasov M."/>
            <person name="Kaur K."/>
            <person name="Hamwieh A."/>
            <person name="Solovyev V."/>
            <person name="Salamov A."/>
            <person name="Braich B."/>
            <person name="Kosarev P."/>
            <person name="Mahmoud A."/>
            <person name="Hajiyev E."/>
            <person name="Babayeva S."/>
            <person name="Izzatullayeva V."/>
            <person name="Mammadov A."/>
            <person name="Mammadov A."/>
            <person name="Sharifova S."/>
            <person name="Ojaghi J."/>
            <person name="Eynullazada K."/>
            <person name="Bayramov B."/>
            <person name="Abdulazimova A."/>
            <person name="Shahmuradov I."/>
        </authorList>
    </citation>
    <scope>NUCLEOTIDE SEQUENCE [LARGE SCALE GENOMIC DNA]</scope>
    <source>
        <strain evidence="10">cv. AG2017</strain>
        <tissue evidence="9">Leaf</tissue>
    </source>
</reference>
<accession>A0A2I0JSE4</accession>
<dbReference type="STRING" id="22663.A0A2I0JSE4"/>
<name>A0A2I0JSE4_PUNGR</name>
<dbReference type="InterPro" id="IPR015802">
    <property type="entry name" value="Cu_amine_oxidase_N3"/>
</dbReference>
<keyword evidence="10" id="KW-1185">Reference proteome</keyword>
<comment type="PTM">
    <text evidence="6">Topaquinone (TPQ) is generated by copper-dependent autoxidation of a specific tyrosyl residue.</text>
</comment>
<organism evidence="9 10">
    <name type="scientific">Punica granatum</name>
    <name type="common">Pomegranate</name>
    <dbReference type="NCBI Taxonomy" id="22663"/>
    <lineage>
        <taxon>Eukaryota</taxon>
        <taxon>Viridiplantae</taxon>
        <taxon>Streptophyta</taxon>
        <taxon>Embryophyta</taxon>
        <taxon>Tracheophyta</taxon>
        <taxon>Spermatophyta</taxon>
        <taxon>Magnoliopsida</taxon>
        <taxon>eudicotyledons</taxon>
        <taxon>Gunneridae</taxon>
        <taxon>Pentapetalae</taxon>
        <taxon>rosids</taxon>
        <taxon>malvids</taxon>
        <taxon>Myrtales</taxon>
        <taxon>Lythraceae</taxon>
        <taxon>Punica</taxon>
    </lineage>
</organism>
<evidence type="ECO:0000256" key="5">
    <source>
        <dbReference type="ARBA" id="ARBA00023008"/>
    </source>
</evidence>